<sequence length="98" mass="10892">MPEEREKVIEIKADGQLVSKSPLLLIDRKSGPVWAMNQLFIAPGAPEGTLDQVMAQVEKLCQETGLKVWPLDPQVIAYCQKHGELTNIWAGKPTIKLL</sequence>
<organism evidence="1 2">
    <name type="scientific">Lactobacillus delbrueckii</name>
    <dbReference type="NCBI Taxonomy" id="1584"/>
    <lineage>
        <taxon>Bacteria</taxon>
        <taxon>Bacillati</taxon>
        <taxon>Bacillota</taxon>
        <taxon>Bacilli</taxon>
        <taxon>Lactobacillales</taxon>
        <taxon>Lactobacillaceae</taxon>
        <taxon>Lactobacillus</taxon>
    </lineage>
</organism>
<gene>
    <name evidence="1" type="ORF">PF586_04815</name>
</gene>
<evidence type="ECO:0000313" key="1">
    <source>
        <dbReference type="EMBL" id="MDA3767797.1"/>
    </source>
</evidence>
<proteinExistence type="predicted"/>
<protein>
    <submittedName>
        <fullName evidence="1">Uncharacterized protein</fullName>
    </submittedName>
</protein>
<evidence type="ECO:0000313" key="2">
    <source>
        <dbReference type="Proteomes" id="UP001210502"/>
    </source>
</evidence>
<dbReference type="RefSeq" id="WP_271024442.1">
    <property type="nucleotide sequence ID" value="NZ_JAQIEY010000011.1"/>
</dbReference>
<reference evidence="1" key="1">
    <citation type="submission" date="2023-01" db="EMBL/GenBank/DDBJ databases">
        <title>Sequencing of the bacterial strains from artisanal fermented milk Matsoni.</title>
        <authorList>
            <person name="Rozman V."/>
            <person name="Accetto T."/>
            <person name="Bogovic Matijasic B."/>
        </authorList>
    </citation>
    <scope>NUCLEOTIDE SEQUENCE</scope>
    <source>
        <strain evidence="1">Lbl333</strain>
    </source>
</reference>
<dbReference type="EMBL" id="JAQIEY010000011">
    <property type="protein sequence ID" value="MDA3767797.1"/>
    <property type="molecule type" value="Genomic_DNA"/>
</dbReference>
<accession>A0AAW5YUU8</accession>
<dbReference type="AlphaFoldDB" id="A0AAW5YUU8"/>
<comment type="caution">
    <text evidence="1">The sequence shown here is derived from an EMBL/GenBank/DDBJ whole genome shotgun (WGS) entry which is preliminary data.</text>
</comment>
<dbReference type="Proteomes" id="UP001210502">
    <property type="component" value="Unassembled WGS sequence"/>
</dbReference>
<name>A0AAW5YUU8_9LACO</name>